<evidence type="ECO:0000259" key="2">
    <source>
        <dbReference type="Pfam" id="PF07993"/>
    </source>
</evidence>
<dbReference type="GO" id="GO:0010345">
    <property type="term" value="P:suberin biosynthetic process"/>
    <property type="evidence" value="ECO:0007669"/>
    <property type="project" value="TreeGrafter"/>
</dbReference>
<dbReference type="GO" id="GO:0080019">
    <property type="term" value="F:alcohol-forming very long-chain fatty acyl-CoA reductase activity"/>
    <property type="evidence" value="ECO:0007669"/>
    <property type="project" value="InterPro"/>
</dbReference>
<organism evidence="3 4">
    <name type="scientific">Trapa natans</name>
    <name type="common">Water chestnut</name>
    <dbReference type="NCBI Taxonomy" id="22666"/>
    <lineage>
        <taxon>Eukaryota</taxon>
        <taxon>Viridiplantae</taxon>
        <taxon>Streptophyta</taxon>
        <taxon>Embryophyta</taxon>
        <taxon>Tracheophyta</taxon>
        <taxon>Spermatophyta</taxon>
        <taxon>Magnoliopsida</taxon>
        <taxon>eudicotyledons</taxon>
        <taxon>Gunneridae</taxon>
        <taxon>Pentapetalae</taxon>
        <taxon>rosids</taxon>
        <taxon>malvids</taxon>
        <taxon>Myrtales</taxon>
        <taxon>Lythraceae</taxon>
        <taxon>Trapa</taxon>
    </lineage>
</organism>
<gene>
    <name evidence="3" type="ORF">SAY86_032181</name>
</gene>
<keyword evidence="1" id="KW-0444">Lipid biosynthesis</keyword>
<dbReference type="PANTHER" id="PTHR11011:SF99">
    <property type="entry name" value="FATTY ACYL-COA REDUCTASE 3"/>
    <property type="match status" value="1"/>
</dbReference>
<evidence type="ECO:0000256" key="1">
    <source>
        <dbReference type="RuleBase" id="RU363097"/>
    </source>
</evidence>
<reference evidence="3 4" key="1">
    <citation type="journal article" date="2023" name="Hortic Res">
        <title>Pangenome of water caltrop reveals structural variations and asymmetric subgenome divergence after allopolyploidization.</title>
        <authorList>
            <person name="Zhang X."/>
            <person name="Chen Y."/>
            <person name="Wang L."/>
            <person name="Yuan Y."/>
            <person name="Fang M."/>
            <person name="Shi L."/>
            <person name="Lu R."/>
            <person name="Comes H.P."/>
            <person name="Ma Y."/>
            <person name="Chen Y."/>
            <person name="Huang G."/>
            <person name="Zhou Y."/>
            <person name="Zheng Z."/>
            <person name="Qiu Y."/>
        </authorList>
    </citation>
    <scope>NUCLEOTIDE SEQUENCE [LARGE SCALE GENOMIC DNA]</scope>
    <source>
        <strain evidence="3">F231</strain>
    </source>
</reference>
<accession>A0AAN7M558</accession>
<comment type="catalytic activity">
    <reaction evidence="1">
        <text>a long-chain fatty acyl-CoA + 2 NADPH + 2 H(+) = a long-chain primary fatty alcohol + 2 NADP(+) + CoA</text>
        <dbReference type="Rhea" id="RHEA:52716"/>
        <dbReference type="ChEBI" id="CHEBI:15378"/>
        <dbReference type="ChEBI" id="CHEBI:57287"/>
        <dbReference type="ChEBI" id="CHEBI:57783"/>
        <dbReference type="ChEBI" id="CHEBI:58349"/>
        <dbReference type="ChEBI" id="CHEBI:77396"/>
        <dbReference type="ChEBI" id="CHEBI:83139"/>
        <dbReference type="EC" id="1.2.1.84"/>
    </reaction>
</comment>
<dbReference type="InterPro" id="IPR026055">
    <property type="entry name" value="FAR"/>
</dbReference>
<keyword evidence="4" id="KW-1185">Reference proteome</keyword>
<dbReference type="EMBL" id="JAXQNO010000009">
    <property type="protein sequence ID" value="KAK4791768.1"/>
    <property type="molecule type" value="Genomic_DNA"/>
</dbReference>
<dbReference type="SUPFAM" id="SSF51735">
    <property type="entry name" value="NAD(P)-binding Rossmann-fold domains"/>
    <property type="match status" value="1"/>
</dbReference>
<evidence type="ECO:0000313" key="3">
    <source>
        <dbReference type="EMBL" id="KAK4791768.1"/>
    </source>
</evidence>
<name>A0AAN7M558_TRANT</name>
<comment type="similarity">
    <text evidence="1">Belongs to the fatty acyl-CoA reductase family.</text>
</comment>
<comment type="function">
    <text evidence="1">Catalyzes the reduction of fatty acyl-CoA to fatty alcohols.</text>
</comment>
<dbReference type="Gene3D" id="3.40.50.720">
    <property type="entry name" value="NAD(P)-binding Rossmann-like Domain"/>
    <property type="match status" value="1"/>
</dbReference>
<proteinExistence type="inferred from homology"/>
<dbReference type="InterPro" id="IPR013120">
    <property type="entry name" value="FAR_NAD-bd"/>
</dbReference>
<dbReference type="EC" id="1.2.1.84" evidence="1"/>
<protein>
    <recommendedName>
        <fullName evidence="1">Fatty acyl-CoA reductase</fullName>
        <ecNumber evidence="1">1.2.1.84</ecNumber>
    </recommendedName>
</protein>
<feature type="domain" description="Thioester reductase (TE)" evidence="2">
    <location>
        <begin position="9"/>
        <end position="128"/>
    </location>
</feature>
<keyword evidence="1" id="KW-0521">NADP</keyword>
<evidence type="ECO:0000313" key="4">
    <source>
        <dbReference type="Proteomes" id="UP001346149"/>
    </source>
</evidence>
<comment type="caution">
    <text evidence="3">The sequence shown here is derived from an EMBL/GenBank/DDBJ whole genome shotgun (WGS) entry which is preliminary data.</text>
</comment>
<keyword evidence="1" id="KW-0560">Oxidoreductase</keyword>
<dbReference type="Proteomes" id="UP001346149">
    <property type="component" value="Unassembled WGS sequence"/>
</dbReference>
<dbReference type="AlphaFoldDB" id="A0AAN7M558"/>
<dbReference type="GO" id="GO:0102965">
    <property type="term" value="F:alcohol-forming long-chain fatty acyl-CoA reductase activity"/>
    <property type="evidence" value="ECO:0007669"/>
    <property type="project" value="UniProtKB-EC"/>
</dbReference>
<dbReference type="Pfam" id="PF07993">
    <property type="entry name" value="NAD_binding_4"/>
    <property type="match status" value="1"/>
</dbReference>
<sequence length="161" mass="17371">MWGENFSSLIAEKVTVVAGDISFSDLGVHDSNLREQMCGKIDAIINLAATTKFDERYDVSLGINTLGAKHVVEFAKKCSHLQVLVHVSTAYVCGEMGGLIDETHYKVGETLNGVSGGLNIEAEVNLAHAKLKDLTTMGSTQKEITIAMKDMGISRPTLICQ</sequence>
<keyword evidence="1" id="KW-0443">Lipid metabolism</keyword>
<dbReference type="GO" id="GO:0035336">
    <property type="term" value="P:long-chain fatty-acyl-CoA metabolic process"/>
    <property type="evidence" value="ECO:0007669"/>
    <property type="project" value="TreeGrafter"/>
</dbReference>
<dbReference type="PANTHER" id="PTHR11011">
    <property type="entry name" value="MALE STERILITY PROTEIN 2-RELATED"/>
    <property type="match status" value="1"/>
</dbReference>
<dbReference type="InterPro" id="IPR036291">
    <property type="entry name" value="NAD(P)-bd_dom_sf"/>
</dbReference>